<feature type="transmembrane region" description="Helical" evidence="10">
    <location>
        <begin position="71"/>
        <end position="92"/>
    </location>
</feature>
<feature type="transmembrane region" description="Helical" evidence="10">
    <location>
        <begin position="137"/>
        <end position="158"/>
    </location>
</feature>
<name>A0A1J5R4I6_9ZZZZ</name>
<keyword evidence="3" id="KW-1003">Cell membrane</keyword>
<feature type="transmembrane region" description="Helical" evidence="10">
    <location>
        <begin position="236"/>
        <end position="254"/>
    </location>
</feature>
<dbReference type="GO" id="GO:0005886">
    <property type="term" value="C:plasma membrane"/>
    <property type="evidence" value="ECO:0007669"/>
    <property type="project" value="UniProtKB-SubCell"/>
</dbReference>
<keyword evidence="7 10" id="KW-1133">Transmembrane helix</keyword>
<evidence type="ECO:0000256" key="7">
    <source>
        <dbReference type="ARBA" id="ARBA00022989"/>
    </source>
</evidence>
<evidence type="ECO:0000256" key="6">
    <source>
        <dbReference type="ARBA" id="ARBA00022958"/>
    </source>
</evidence>
<feature type="transmembrane region" description="Helical" evidence="10">
    <location>
        <begin position="332"/>
        <end position="354"/>
    </location>
</feature>
<protein>
    <submittedName>
        <fullName evidence="11">Trk system potassium uptake protein TrkG</fullName>
    </submittedName>
</protein>
<dbReference type="InterPro" id="IPR003445">
    <property type="entry name" value="Cat_transpt"/>
</dbReference>
<evidence type="ECO:0000256" key="1">
    <source>
        <dbReference type="ARBA" id="ARBA00004651"/>
    </source>
</evidence>
<dbReference type="PANTHER" id="PTHR32024:SF3">
    <property type="entry name" value="TRK SYSTEM POTASSIUM UPTAKE PROTEIN"/>
    <property type="match status" value="1"/>
</dbReference>
<feature type="transmembrane region" description="Helical" evidence="10">
    <location>
        <begin position="456"/>
        <end position="476"/>
    </location>
</feature>
<dbReference type="EMBL" id="MLJW01000278">
    <property type="protein sequence ID" value="OIQ90862.1"/>
    <property type="molecule type" value="Genomic_DNA"/>
</dbReference>
<evidence type="ECO:0000256" key="3">
    <source>
        <dbReference type="ARBA" id="ARBA00022475"/>
    </source>
</evidence>
<feature type="transmembrane region" description="Helical" evidence="10">
    <location>
        <begin position="179"/>
        <end position="201"/>
    </location>
</feature>
<keyword evidence="5 10" id="KW-0812">Transmembrane</keyword>
<evidence type="ECO:0000256" key="2">
    <source>
        <dbReference type="ARBA" id="ARBA00022448"/>
    </source>
</evidence>
<dbReference type="InterPro" id="IPR004772">
    <property type="entry name" value="TrkH"/>
</dbReference>
<sequence>MLDLRPVLFVNGILLLILAAAMVFPVGADIFAGQHERMAFAAGAFIAVYLGLTLVLSGRGPRGLALPTREAFVLAVSSWLLVALVAAVPFMLGSLRLSPVDAFFESMSGLTTTGATVLRGLDHAPHAVLMWRAMLNWLGGVGIIMTAVTILPSLRIGGMQLFRMESSDKSEQVVPRFKQVAWGVLTVYSLFTVLLCCGLMLAGMTPLQAVCHAMSSISTGGFSTSDRSLGAFSDGARWIAVLGMVVGGGTFSLYVRPWSRHGGWALFKDSQLRWYLSTMLFFSLLLTFWNWAVKNMPAYESFRASTFNVVAMLTTTGFFSNDYDRWGHFAEVVFFMLAFVGGCTGSTAGGIKVFRYEVLFAMVRQQTRRLLHPHGVFVIRFNGRMVDDMALRSVLTFVMFYFFAFAGLALALTMTGLDALTSLSASASALGNVGPGLGELVGPGHGYAAVPLAAKALLTAGMLLGRLEVATVLVLLTRGFWRE</sequence>
<feature type="transmembrane region" description="Helical" evidence="10">
    <location>
        <begin position="394"/>
        <end position="414"/>
    </location>
</feature>
<reference evidence="11" key="1">
    <citation type="submission" date="2016-10" db="EMBL/GenBank/DDBJ databases">
        <title>Sequence of Gallionella enrichment culture.</title>
        <authorList>
            <person name="Poehlein A."/>
            <person name="Muehling M."/>
            <person name="Daniel R."/>
        </authorList>
    </citation>
    <scope>NUCLEOTIDE SEQUENCE</scope>
</reference>
<feature type="transmembrane region" description="Helical" evidence="10">
    <location>
        <begin position="7"/>
        <end position="26"/>
    </location>
</feature>
<feature type="transmembrane region" description="Helical" evidence="10">
    <location>
        <begin position="274"/>
        <end position="292"/>
    </location>
</feature>
<evidence type="ECO:0000256" key="8">
    <source>
        <dbReference type="ARBA" id="ARBA00023065"/>
    </source>
</evidence>
<evidence type="ECO:0000256" key="5">
    <source>
        <dbReference type="ARBA" id="ARBA00022692"/>
    </source>
</evidence>
<dbReference type="GO" id="GO:0015379">
    <property type="term" value="F:potassium:chloride symporter activity"/>
    <property type="evidence" value="ECO:0007669"/>
    <property type="project" value="InterPro"/>
</dbReference>
<evidence type="ECO:0000256" key="4">
    <source>
        <dbReference type="ARBA" id="ARBA00022538"/>
    </source>
</evidence>
<evidence type="ECO:0000313" key="11">
    <source>
        <dbReference type="EMBL" id="OIQ90862.1"/>
    </source>
</evidence>
<comment type="caution">
    <text evidence="11">The sequence shown here is derived from an EMBL/GenBank/DDBJ whole genome shotgun (WGS) entry which is preliminary data.</text>
</comment>
<comment type="subcellular location">
    <subcellularLocation>
        <location evidence="1">Cell membrane</location>
        <topology evidence="1">Multi-pass membrane protein</topology>
    </subcellularLocation>
</comment>
<dbReference type="PIRSF" id="PIRSF006247">
    <property type="entry name" value="TrkH"/>
    <property type="match status" value="1"/>
</dbReference>
<gene>
    <name evidence="11" type="primary">trkG</name>
    <name evidence="11" type="ORF">GALL_272630</name>
</gene>
<keyword evidence="9 10" id="KW-0472">Membrane</keyword>
<proteinExistence type="predicted"/>
<keyword evidence="2" id="KW-0813">Transport</keyword>
<keyword evidence="6" id="KW-0630">Potassium</keyword>
<dbReference type="AlphaFoldDB" id="A0A1J5R4I6"/>
<evidence type="ECO:0000256" key="10">
    <source>
        <dbReference type="SAM" id="Phobius"/>
    </source>
</evidence>
<keyword evidence="8" id="KW-0406">Ion transport</keyword>
<dbReference type="Pfam" id="PF02386">
    <property type="entry name" value="TrkH"/>
    <property type="match status" value="1"/>
</dbReference>
<dbReference type="PANTHER" id="PTHR32024">
    <property type="entry name" value="TRK SYSTEM POTASSIUM UPTAKE PROTEIN TRKG-RELATED"/>
    <property type="match status" value="1"/>
</dbReference>
<keyword evidence="4" id="KW-0633">Potassium transport</keyword>
<organism evidence="11">
    <name type="scientific">mine drainage metagenome</name>
    <dbReference type="NCBI Taxonomy" id="410659"/>
    <lineage>
        <taxon>unclassified sequences</taxon>
        <taxon>metagenomes</taxon>
        <taxon>ecological metagenomes</taxon>
    </lineage>
</organism>
<accession>A0A1J5R4I6</accession>
<evidence type="ECO:0000256" key="9">
    <source>
        <dbReference type="ARBA" id="ARBA00023136"/>
    </source>
</evidence>
<feature type="transmembrane region" description="Helical" evidence="10">
    <location>
        <begin position="38"/>
        <end position="59"/>
    </location>
</feature>